<accession>A0A9W7A9X2</accession>
<dbReference type="EMBL" id="BRXZ01001159">
    <property type="protein sequence ID" value="GMH63970.1"/>
    <property type="molecule type" value="Genomic_DNA"/>
</dbReference>
<keyword evidence="2" id="KW-1185">Reference proteome</keyword>
<evidence type="ECO:0000313" key="2">
    <source>
        <dbReference type="Proteomes" id="UP001165082"/>
    </source>
</evidence>
<dbReference type="Proteomes" id="UP001165082">
    <property type="component" value="Unassembled WGS sequence"/>
</dbReference>
<gene>
    <name evidence="1" type="ORF">TrRE_jg424</name>
</gene>
<reference evidence="1" key="1">
    <citation type="submission" date="2022-07" db="EMBL/GenBank/DDBJ databases">
        <title>Genome analysis of Parmales, a sister group of diatoms, reveals the evolutionary specialization of diatoms from phago-mixotrophs to photoautotrophs.</title>
        <authorList>
            <person name="Ban H."/>
            <person name="Sato S."/>
            <person name="Yoshikawa S."/>
            <person name="Kazumasa Y."/>
            <person name="Nakamura Y."/>
            <person name="Ichinomiya M."/>
            <person name="Saitoh K."/>
            <person name="Sato N."/>
            <person name="Blanc-Mathieu R."/>
            <person name="Endo H."/>
            <person name="Kuwata A."/>
            <person name="Ogata H."/>
        </authorList>
    </citation>
    <scope>NUCLEOTIDE SEQUENCE</scope>
</reference>
<proteinExistence type="predicted"/>
<organism evidence="1 2">
    <name type="scientific">Triparma retinervis</name>
    <dbReference type="NCBI Taxonomy" id="2557542"/>
    <lineage>
        <taxon>Eukaryota</taxon>
        <taxon>Sar</taxon>
        <taxon>Stramenopiles</taxon>
        <taxon>Ochrophyta</taxon>
        <taxon>Bolidophyceae</taxon>
        <taxon>Parmales</taxon>
        <taxon>Triparmaceae</taxon>
        <taxon>Triparma</taxon>
    </lineage>
</organism>
<comment type="caution">
    <text evidence="1">The sequence shown here is derived from an EMBL/GenBank/DDBJ whole genome shotgun (WGS) entry which is preliminary data.</text>
</comment>
<feature type="non-terminal residue" evidence="1">
    <location>
        <position position="1"/>
    </location>
</feature>
<dbReference type="AlphaFoldDB" id="A0A9W7A9X2"/>
<sequence length="131" mass="14884">MGDELDERLDFVFKQITSTFKNVNPDKFQAFAEHEDTLNTIYEFLDGSLLTLFVSESRGNLSITSSPPSSLKSLHLFLTKPEPKPVSDEGYREEILQGDLTADAMEHMARVAIEVYLPLLTNEVNQDQWSE</sequence>
<protein>
    <submittedName>
        <fullName evidence="1">Uncharacterized protein</fullName>
    </submittedName>
</protein>
<name>A0A9W7A9X2_9STRA</name>
<evidence type="ECO:0000313" key="1">
    <source>
        <dbReference type="EMBL" id="GMH63970.1"/>
    </source>
</evidence>
<dbReference type="OrthoDB" id="447173at2759"/>